<evidence type="ECO:0000256" key="5">
    <source>
        <dbReference type="ARBA" id="ARBA00022576"/>
    </source>
</evidence>
<dbReference type="InterPro" id="IPR015421">
    <property type="entry name" value="PyrdxlP-dep_Trfase_major"/>
</dbReference>
<accession>A0AAV7LE23</accession>
<organism evidence="9 10">
    <name type="scientific">Pleurodeles waltl</name>
    <name type="common">Iberian ribbed newt</name>
    <dbReference type="NCBI Taxonomy" id="8319"/>
    <lineage>
        <taxon>Eukaryota</taxon>
        <taxon>Metazoa</taxon>
        <taxon>Chordata</taxon>
        <taxon>Craniata</taxon>
        <taxon>Vertebrata</taxon>
        <taxon>Euteleostomi</taxon>
        <taxon>Amphibia</taxon>
        <taxon>Batrachia</taxon>
        <taxon>Caudata</taxon>
        <taxon>Salamandroidea</taxon>
        <taxon>Salamandridae</taxon>
        <taxon>Pleurodelinae</taxon>
        <taxon>Pleurodeles</taxon>
    </lineage>
</organism>
<evidence type="ECO:0000256" key="3">
    <source>
        <dbReference type="ARBA" id="ARBA00011738"/>
    </source>
</evidence>
<evidence type="ECO:0000256" key="4">
    <source>
        <dbReference type="ARBA" id="ARBA00012753"/>
    </source>
</evidence>
<proteinExistence type="inferred from homology"/>
<comment type="cofactor">
    <cofactor evidence="1">
        <name>pyridoxal 5'-phosphate</name>
        <dbReference type="ChEBI" id="CHEBI:597326"/>
    </cofactor>
</comment>
<comment type="caution">
    <text evidence="9">The sequence shown here is derived from an EMBL/GenBank/DDBJ whole genome shotgun (WGS) entry which is preliminary data.</text>
</comment>
<dbReference type="Pfam" id="PF00155">
    <property type="entry name" value="Aminotran_1_2"/>
    <property type="match status" value="1"/>
</dbReference>
<dbReference type="SUPFAM" id="SSF53383">
    <property type="entry name" value="PLP-dependent transferases"/>
    <property type="match status" value="1"/>
</dbReference>
<evidence type="ECO:0000256" key="7">
    <source>
        <dbReference type="ARBA" id="ARBA00022898"/>
    </source>
</evidence>
<dbReference type="EMBL" id="JANPWB010000015">
    <property type="protein sequence ID" value="KAJ1088577.1"/>
    <property type="molecule type" value="Genomic_DNA"/>
</dbReference>
<dbReference type="InterPro" id="IPR015422">
    <property type="entry name" value="PyrdxlP-dep_Trfase_small"/>
</dbReference>
<comment type="subunit">
    <text evidence="3">Homodimer.</text>
</comment>
<dbReference type="CDD" id="cd00609">
    <property type="entry name" value="AAT_like"/>
    <property type="match status" value="1"/>
</dbReference>
<evidence type="ECO:0000259" key="8">
    <source>
        <dbReference type="Pfam" id="PF00155"/>
    </source>
</evidence>
<sequence length="435" mass="48537">MSVVGHKATCCPSFPGSKLPGPLSLFTDVPEAVGTALERLPIESRSAVPLQGTYIMGRVCQDDDGQTWVPTVVKKTWLQIVNDPTLNHEYLPALGNPEFCRAALELAIGMDSTAVLENRAAGIQTPGGSGAIWIGAVFLHQWYNASAPNGTAVYISELTWESHHNIFEDAGFTDVRSYRYWDNEKLMPDIKGLMDDLENAPDFSIVFLDCSIYNPTGIGLSFNEWDWIAEIAMRKNLLPFFYFPVQGLISGDPELDSGPVRFFAEKGLELFCAQSFSRNFGLYDDRVGNLIIITKQNKTLLSSRSQLEKLVRGAWGSPPALGARIVATILNNPTLYAEWKEDLRVKVERTILVREKIREKLRIIGALGSWDHITDQAGIYNFLGLTPSQVEFLIQQRSIYLYVNGQINISCLNYGNLDYVVHSIKEAVAENDKKH</sequence>
<evidence type="ECO:0000313" key="9">
    <source>
        <dbReference type="EMBL" id="KAJ1088577.1"/>
    </source>
</evidence>
<dbReference type="GO" id="GO:0030170">
    <property type="term" value="F:pyridoxal phosphate binding"/>
    <property type="evidence" value="ECO:0007669"/>
    <property type="project" value="InterPro"/>
</dbReference>
<dbReference type="InterPro" id="IPR000796">
    <property type="entry name" value="Asp_trans"/>
</dbReference>
<dbReference type="EC" id="2.6.1.1" evidence="4"/>
<evidence type="ECO:0000256" key="2">
    <source>
        <dbReference type="ARBA" id="ARBA00007441"/>
    </source>
</evidence>
<keyword evidence="7" id="KW-0663">Pyridoxal phosphate</keyword>
<reference evidence="9" key="1">
    <citation type="journal article" date="2022" name="bioRxiv">
        <title>Sequencing and chromosome-scale assembly of the giantPleurodeles waltlgenome.</title>
        <authorList>
            <person name="Brown T."/>
            <person name="Elewa A."/>
            <person name="Iarovenko S."/>
            <person name="Subramanian E."/>
            <person name="Araus A.J."/>
            <person name="Petzold A."/>
            <person name="Susuki M."/>
            <person name="Suzuki K.-i.T."/>
            <person name="Hayashi T."/>
            <person name="Toyoda A."/>
            <person name="Oliveira C."/>
            <person name="Osipova E."/>
            <person name="Leigh N.D."/>
            <person name="Simon A."/>
            <person name="Yun M.H."/>
        </authorList>
    </citation>
    <scope>NUCLEOTIDE SEQUENCE</scope>
    <source>
        <strain evidence="9">20211129_DDA</strain>
        <tissue evidence="9">Liver</tissue>
    </source>
</reference>
<dbReference type="AlphaFoldDB" id="A0AAV7LE23"/>
<gene>
    <name evidence="9" type="ORF">NDU88_001734</name>
</gene>
<evidence type="ECO:0000256" key="6">
    <source>
        <dbReference type="ARBA" id="ARBA00022679"/>
    </source>
</evidence>
<dbReference type="PANTHER" id="PTHR11879">
    <property type="entry name" value="ASPARTATE AMINOTRANSFERASE"/>
    <property type="match status" value="1"/>
</dbReference>
<protein>
    <recommendedName>
        <fullName evidence="4">aspartate transaminase</fullName>
        <ecNumber evidence="4">2.6.1.1</ecNumber>
    </recommendedName>
</protein>
<dbReference type="Gene3D" id="3.40.640.10">
    <property type="entry name" value="Type I PLP-dependent aspartate aminotransferase-like (Major domain)"/>
    <property type="match status" value="1"/>
</dbReference>
<dbReference type="InterPro" id="IPR004839">
    <property type="entry name" value="Aminotransferase_I/II_large"/>
</dbReference>
<keyword evidence="6" id="KW-0808">Transferase</keyword>
<dbReference type="PRINTS" id="PR00799">
    <property type="entry name" value="TRANSAMINASE"/>
</dbReference>
<dbReference type="Gene3D" id="3.90.1150.10">
    <property type="entry name" value="Aspartate Aminotransferase, domain 1"/>
    <property type="match status" value="1"/>
</dbReference>
<evidence type="ECO:0000256" key="1">
    <source>
        <dbReference type="ARBA" id="ARBA00001933"/>
    </source>
</evidence>
<feature type="domain" description="Aminotransferase class I/classII large" evidence="8">
    <location>
        <begin position="63"/>
        <end position="424"/>
    </location>
</feature>
<dbReference type="InterPro" id="IPR015424">
    <property type="entry name" value="PyrdxlP-dep_Trfase"/>
</dbReference>
<dbReference type="GO" id="GO:0004069">
    <property type="term" value="F:L-aspartate:2-oxoglutarate aminotransferase activity"/>
    <property type="evidence" value="ECO:0007669"/>
    <property type="project" value="UniProtKB-EC"/>
</dbReference>
<dbReference type="Proteomes" id="UP001066276">
    <property type="component" value="Chromosome 11"/>
</dbReference>
<dbReference type="PANTHER" id="PTHR11879:SF6">
    <property type="entry name" value="ASPARTATE AMINOTRANSFERASE, CYTOPLASMIC 2-RELATED"/>
    <property type="match status" value="1"/>
</dbReference>
<dbReference type="GO" id="GO:0006532">
    <property type="term" value="P:aspartate biosynthetic process"/>
    <property type="evidence" value="ECO:0007669"/>
    <property type="project" value="TreeGrafter"/>
</dbReference>
<keyword evidence="5" id="KW-0032">Aminotransferase</keyword>
<evidence type="ECO:0000313" key="10">
    <source>
        <dbReference type="Proteomes" id="UP001066276"/>
    </source>
</evidence>
<keyword evidence="10" id="KW-1185">Reference proteome</keyword>
<dbReference type="GO" id="GO:0005829">
    <property type="term" value="C:cytosol"/>
    <property type="evidence" value="ECO:0007669"/>
    <property type="project" value="TreeGrafter"/>
</dbReference>
<comment type="similarity">
    <text evidence="2">Belongs to the class-I pyridoxal-phosphate-dependent aminotransferase family.</text>
</comment>
<name>A0AAV7LE23_PLEWA</name>